<accession>A0AAD4C5W4</accession>
<protein>
    <submittedName>
        <fullName evidence="1">Uncharacterized protein</fullName>
    </submittedName>
</protein>
<reference evidence="1" key="2">
    <citation type="journal article" date="2020" name="Nat. Commun.">
        <title>Large-scale genome sequencing of mycorrhizal fungi provides insights into the early evolution of symbiotic traits.</title>
        <authorList>
            <person name="Miyauchi S."/>
            <person name="Kiss E."/>
            <person name="Kuo A."/>
            <person name="Drula E."/>
            <person name="Kohler A."/>
            <person name="Sanchez-Garcia M."/>
            <person name="Morin E."/>
            <person name="Andreopoulos B."/>
            <person name="Barry K.W."/>
            <person name="Bonito G."/>
            <person name="Buee M."/>
            <person name="Carver A."/>
            <person name="Chen C."/>
            <person name="Cichocki N."/>
            <person name="Clum A."/>
            <person name="Culley D."/>
            <person name="Crous P.W."/>
            <person name="Fauchery L."/>
            <person name="Girlanda M."/>
            <person name="Hayes R.D."/>
            <person name="Keri Z."/>
            <person name="LaButti K."/>
            <person name="Lipzen A."/>
            <person name="Lombard V."/>
            <person name="Magnuson J."/>
            <person name="Maillard F."/>
            <person name="Murat C."/>
            <person name="Nolan M."/>
            <person name="Ohm R.A."/>
            <person name="Pangilinan J."/>
            <person name="Pereira M.F."/>
            <person name="Perotto S."/>
            <person name="Peter M."/>
            <person name="Pfister S."/>
            <person name="Riley R."/>
            <person name="Sitrit Y."/>
            <person name="Stielow J.B."/>
            <person name="Szollosi G."/>
            <person name="Zifcakova L."/>
            <person name="Stursova M."/>
            <person name="Spatafora J.W."/>
            <person name="Tedersoo L."/>
            <person name="Vaario L.M."/>
            <person name="Yamada A."/>
            <person name="Yan M."/>
            <person name="Wang P."/>
            <person name="Xu J."/>
            <person name="Bruns T."/>
            <person name="Baldrian P."/>
            <person name="Vilgalys R."/>
            <person name="Dunand C."/>
            <person name="Henrissat B."/>
            <person name="Grigoriev I.V."/>
            <person name="Hibbett D."/>
            <person name="Nagy L.G."/>
            <person name="Martin F.M."/>
        </authorList>
    </citation>
    <scope>NUCLEOTIDE SEQUENCE</scope>
    <source>
        <strain evidence="1">BED1</strain>
    </source>
</reference>
<comment type="caution">
    <text evidence="1">The sequence shown here is derived from an EMBL/GenBank/DDBJ whole genome shotgun (WGS) entry which is preliminary data.</text>
</comment>
<organism evidence="1 2">
    <name type="scientific">Boletus edulis BED1</name>
    <dbReference type="NCBI Taxonomy" id="1328754"/>
    <lineage>
        <taxon>Eukaryota</taxon>
        <taxon>Fungi</taxon>
        <taxon>Dikarya</taxon>
        <taxon>Basidiomycota</taxon>
        <taxon>Agaricomycotina</taxon>
        <taxon>Agaricomycetes</taxon>
        <taxon>Agaricomycetidae</taxon>
        <taxon>Boletales</taxon>
        <taxon>Boletineae</taxon>
        <taxon>Boletaceae</taxon>
        <taxon>Boletoideae</taxon>
        <taxon>Boletus</taxon>
    </lineage>
</organism>
<name>A0AAD4C5W4_BOLED</name>
<evidence type="ECO:0000313" key="2">
    <source>
        <dbReference type="Proteomes" id="UP001194468"/>
    </source>
</evidence>
<proteinExistence type="predicted"/>
<reference evidence="1" key="1">
    <citation type="submission" date="2019-10" db="EMBL/GenBank/DDBJ databases">
        <authorList>
            <consortium name="DOE Joint Genome Institute"/>
            <person name="Kuo A."/>
            <person name="Miyauchi S."/>
            <person name="Kiss E."/>
            <person name="Drula E."/>
            <person name="Kohler A."/>
            <person name="Sanchez-Garcia M."/>
            <person name="Andreopoulos B."/>
            <person name="Barry K.W."/>
            <person name="Bonito G."/>
            <person name="Buee M."/>
            <person name="Carver A."/>
            <person name="Chen C."/>
            <person name="Cichocki N."/>
            <person name="Clum A."/>
            <person name="Culley D."/>
            <person name="Crous P.W."/>
            <person name="Fauchery L."/>
            <person name="Girlanda M."/>
            <person name="Hayes R."/>
            <person name="Keri Z."/>
            <person name="LaButti K."/>
            <person name="Lipzen A."/>
            <person name="Lombard V."/>
            <person name="Magnuson J."/>
            <person name="Maillard F."/>
            <person name="Morin E."/>
            <person name="Murat C."/>
            <person name="Nolan M."/>
            <person name="Ohm R."/>
            <person name="Pangilinan J."/>
            <person name="Pereira M."/>
            <person name="Perotto S."/>
            <person name="Peter M."/>
            <person name="Riley R."/>
            <person name="Sitrit Y."/>
            <person name="Stielow B."/>
            <person name="Szollosi G."/>
            <person name="Zifcakova L."/>
            <person name="Stursova M."/>
            <person name="Spatafora J.W."/>
            <person name="Tedersoo L."/>
            <person name="Vaario L.-M."/>
            <person name="Yamada A."/>
            <person name="Yan M."/>
            <person name="Wang P."/>
            <person name="Xu J."/>
            <person name="Bruns T."/>
            <person name="Baldrian P."/>
            <person name="Vilgalys R."/>
            <person name="Henrissat B."/>
            <person name="Grigoriev I.V."/>
            <person name="Hibbett D."/>
            <person name="Nagy L.G."/>
            <person name="Martin F.M."/>
        </authorList>
    </citation>
    <scope>NUCLEOTIDE SEQUENCE</scope>
    <source>
        <strain evidence="1">BED1</strain>
    </source>
</reference>
<dbReference type="AlphaFoldDB" id="A0AAD4C5W4"/>
<evidence type="ECO:0000313" key="1">
    <source>
        <dbReference type="EMBL" id="KAF8448820.1"/>
    </source>
</evidence>
<keyword evidence="2" id="KW-1185">Reference proteome</keyword>
<gene>
    <name evidence="1" type="ORF">L210DRAFT_939578</name>
</gene>
<feature type="non-terminal residue" evidence="1">
    <location>
        <position position="59"/>
    </location>
</feature>
<sequence>MAIKKQTAPSHTKVVLPDLPAHRSSVAVARRRAARVRAHSTQARPIHKFTAQRCKFLRI</sequence>
<dbReference type="Proteomes" id="UP001194468">
    <property type="component" value="Unassembled WGS sequence"/>
</dbReference>
<dbReference type="EMBL" id="WHUW01000003">
    <property type="protein sequence ID" value="KAF8448820.1"/>
    <property type="molecule type" value="Genomic_DNA"/>
</dbReference>